<protein>
    <submittedName>
        <fullName evidence="2">Uncharacterized protein</fullName>
    </submittedName>
</protein>
<dbReference type="InterPro" id="IPR021067">
    <property type="entry name" value="Glycosyltransferase"/>
</dbReference>
<dbReference type="Proteomes" id="UP001165060">
    <property type="component" value="Unassembled WGS sequence"/>
</dbReference>
<keyword evidence="3" id="KW-1185">Reference proteome</keyword>
<dbReference type="PANTHER" id="PTHR34496:SF10">
    <property type="entry name" value="GLCNAC TRANSFERASE"/>
    <property type="match status" value="1"/>
</dbReference>
<gene>
    <name evidence="2" type="ORF">TeGR_g11803</name>
</gene>
<dbReference type="PANTHER" id="PTHR34496">
    <property type="entry name" value="GLCNAC TRANSFERASE-RELATED"/>
    <property type="match status" value="1"/>
</dbReference>
<dbReference type="EMBL" id="BRYB01001196">
    <property type="protein sequence ID" value="GMI20191.1"/>
    <property type="molecule type" value="Genomic_DNA"/>
</dbReference>
<organism evidence="2 3">
    <name type="scientific">Tetraparma gracilis</name>
    <dbReference type="NCBI Taxonomy" id="2962635"/>
    <lineage>
        <taxon>Eukaryota</taxon>
        <taxon>Sar</taxon>
        <taxon>Stramenopiles</taxon>
        <taxon>Ochrophyta</taxon>
        <taxon>Bolidophyceae</taxon>
        <taxon>Parmales</taxon>
        <taxon>Triparmaceae</taxon>
        <taxon>Tetraparma</taxon>
    </lineage>
</organism>
<comment type="caution">
    <text evidence="2">The sequence shown here is derived from an EMBL/GenBank/DDBJ whole genome shotgun (WGS) entry which is preliminary data.</text>
</comment>
<name>A0ABQ6M600_9STRA</name>
<proteinExistence type="predicted"/>
<evidence type="ECO:0000313" key="2">
    <source>
        <dbReference type="EMBL" id="GMI20191.1"/>
    </source>
</evidence>
<sequence length="535" mass="56477">MTSPPLPASTTVHSVASSLYKRNRLSSSSTTASSSPSSSSAAASLSSLTSLVSARSDLSTFLPPPYDATVSALLSTSFVPAATSYLASRNIALSLSPTCDASLSSLPSSCFVPTTPTTPAHRRFAVSRLSIQLSYYPADSSGYVRHCDSEGSCLAESPPPSSSLTESRLVTSIFYLGYFSLSPDGSISSPSSSSGGSLDPDVANTLHSLLSNASPAGLASLSVGICLQTPTLASLASFHSSLTSVAASFSPAFPPANLRILHSSTSNSTGPVNARRMAFTLYRGETHVLSLDCHTRLRPGYDAFLLASLASCPRQPAVITTYPANFKAGAGAGGEDVLDEGGGTTLKFNEYSERELGMVKIRACHIPADAPAAGVLPNEDCFAAAGFYFCKVKDTGVGFLNPLDLHGVFFGEEELLCKSFLLRGFTSYATTEPVAWHKWERAAAGSDYVRRGELAADERRGLREVLEWGGEQGREWRERVGRGKEADVALRRLMRVGVGDSPRSSAPVTEGAGVDRVGMEEEEEGDDGDWEDDVD</sequence>
<dbReference type="Pfam" id="PF11397">
    <property type="entry name" value="GlcNAc"/>
    <property type="match status" value="1"/>
</dbReference>
<evidence type="ECO:0000256" key="1">
    <source>
        <dbReference type="SAM" id="MobiDB-lite"/>
    </source>
</evidence>
<reference evidence="2 3" key="1">
    <citation type="journal article" date="2023" name="Commun. Biol.">
        <title>Genome analysis of Parmales, the sister group of diatoms, reveals the evolutionary specialization of diatoms from phago-mixotrophs to photoautotrophs.</title>
        <authorList>
            <person name="Ban H."/>
            <person name="Sato S."/>
            <person name="Yoshikawa S."/>
            <person name="Yamada K."/>
            <person name="Nakamura Y."/>
            <person name="Ichinomiya M."/>
            <person name="Sato N."/>
            <person name="Blanc-Mathieu R."/>
            <person name="Endo H."/>
            <person name="Kuwata A."/>
            <person name="Ogata H."/>
        </authorList>
    </citation>
    <scope>NUCLEOTIDE SEQUENCE [LARGE SCALE GENOMIC DNA]</scope>
</reference>
<feature type="region of interest" description="Disordered" evidence="1">
    <location>
        <begin position="498"/>
        <end position="535"/>
    </location>
</feature>
<feature type="compositionally biased region" description="Acidic residues" evidence="1">
    <location>
        <begin position="520"/>
        <end position="535"/>
    </location>
</feature>
<accession>A0ABQ6M600</accession>
<evidence type="ECO:0000313" key="3">
    <source>
        <dbReference type="Proteomes" id="UP001165060"/>
    </source>
</evidence>